<feature type="transmembrane region" description="Helical" evidence="1">
    <location>
        <begin position="12"/>
        <end position="30"/>
    </location>
</feature>
<feature type="transmembrane region" description="Helical" evidence="1">
    <location>
        <begin position="42"/>
        <end position="58"/>
    </location>
</feature>
<comment type="caution">
    <text evidence="2">The sequence shown here is derived from an EMBL/GenBank/DDBJ whole genome shotgun (WGS) entry which is preliminary data.</text>
</comment>
<dbReference type="Proteomes" id="UP001596201">
    <property type="component" value="Unassembled WGS sequence"/>
</dbReference>
<dbReference type="RefSeq" id="WP_227228594.1">
    <property type="nucleotide sequence ID" value="NZ_JAJCVJ010000001.1"/>
</dbReference>
<name>A0ABD5R8R2_9EURY</name>
<keyword evidence="1" id="KW-0472">Membrane</keyword>
<keyword evidence="3" id="KW-1185">Reference proteome</keyword>
<protein>
    <submittedName>
        <fullName evidence="2">Uncharacterized protein</fullName>
    </submittedName>
</protein>
<reference evidence="2 3" key="1">
    <citation type="journal article" date="2019" name="Int. J. Syst. Evol. Microbiol.">
        <title>The Global Catalogue of Microorganisms (GCM) 10K type strain sequencing project: providing services to taxonomists for standard genome sequencing and annotation.</title>
        <authorList>
            <consortium name="The Broad Institute Genomics Platform"/>
            <consortium name="The Broad Institute Genome Sequencing Center for Infectious Disease"/>
            <person name="Wu L."/>
            <person name="Ma J."/>
        </authorList>
    </citation>
    <scope>NUCLEOTIDE SEQUENCE [LARGE SCALE GENOMIC DNA]</scope>
    <source>
        <strain evidence="2 3">CGMCC 1.12237</strain>
    </source>
</reference>
<dbReference type="AlphaFoldDB" id="A0ABD5R8R2"/>
<keyword evidence="1" id="KW-1133">Transmembrane helix</keyword>
<keyword evidence="1" id="KW-0812">Transmembrane</keyword>
<proteinExistence type="predicted"/>
<evidence type="ECO:0000313" key="2">
    <source>
        <dbReference type="EMBL" id="MFC5366042.1"/>
    </source>
</evidence>
<evidence type="ECO:0000256" key="1">
    <source>
        <dbReference type="SAM" id="Phobius"/>
    </source>
</evidence>
<sequence length="197" mass="21208">MFPAETLPDGALFGPHHFLYPLYAMLFLAARKWDLHPRKEPVLVVASALLALFAWAHVWKYYPVFGATMALAGVCGTILGGLLTWRYGRRFQIAVVGLGLAALDDAVSHAFGVWTPLDHLWGVWWAIYHGERVPVVAESVRDPATALADLQSAVGESLPALPALPALGDLPTLLVAGAVRALARLPILAPHTALVPL</sequence>
<accession>A0ABD5R8R2</accession>
<dbReference type="EMBL" id="JBHSKX010000001">
    <property type="protein sequence ID" value="MFC5366042.1"/>
    <property type="molecule type" value="Genomic_DNA"/>
</dbReference>
<organism evidence="2 3">
    <name type="scientific">Salinirubrum litoreum</name>
    <dbReference type="NCBI Taxonomy" id="1126234"/>
    <lineage>
        <taxon>Archaea</taxon>
        <taxon>Methanobacteriati</taxon>
        <taxon>Methanobacteriota</taxon>
        <taxon>Stenosarchaea group</taxon>
        <taxon>Halobacteria</taxon>
        <taxon>Halobacteriales</taxon>
        <taxon>Haloferacaceae</taxon>
        <taxon>Salinirubrum</taxon>
    </lineage>
</organism>
<feature type="transmembrane region" description="Helical" evidence="1">
    <location>
        <begin position="64"/>
        <end position="85"/>
    </location>
</feature>
<gene>
    <name evidence="2" type="ORF">ACFPJ5_03765</name>
</gene>
<evidence type="ECO:0000313" key="3">
    <source>
        <dbReference type="Proteomes" id="UP001596201"/>
    </source>
</evidence>